<name>A0ABV4U834_9BACT</name>
<dbReference type="EMBL" id="JBGUBD010000012">
    <property type="protein sequence ID" value="MFA9479776.1"/>
    <property type="molecule type" value="Genomic_DNA"/>
</dbReference>
<dbReference type="RefSeq" id="WP_425346702.1">
    <property type="nucleotide sequence ID" value="NZ_JBGUBD010000012.1"/>
</dbReference>
<dbReference type="PROSITE" id="PS51257">
    <property type="entry name" value="PROKAR_LIPOPROTEIN"/>
    <property type="match status" value="1"/>
</dbReference>
<keyword evidence="2" id="KW-1185">Reference proteome</keyword>
<accession>A0ABV4U834</accession>
<dbReference type="Proteomes" id="UP001575105">
    <property type="component" value="Unassembled WGS sequence"/>
</dbReference>
<protein>
    <submittedName>
        <fullName evidence="1">Uncharacterized protein</fullName>
    </submittedName>
</protein>
<proteinExistence type="predicted"/>
<comment type="caution">
    <text evidence="1">The sequence shown here is derived from an EMBL/GenBank/DDBJ whole genome shotgun (WGS) entry which is preliminary data.</text>
</comment>
<reference evidence="1 2" key="1">
    <citation type="submission" date="2024-08" db="EMBL/GenBank/DDBJ databases">
        <title>Whole-genome sequencing of halo(alkali)philic microorganisms from hypersaline lakes.</title>
        <authorList>
            <person name="Sorokin D.Y."/>
            <person name="Merkel A.Y."/>
            <person name="Messina E."/>
            <person name="Yakimov M."/>
        </authorList>
    </citation>
    <scope>NUCLEOTIDE SEQUENCE [LARGE SCALE GENOMIC DNA]</scope>
    <source>
        <strain evidence="1 2">AB-hyl4</strain>
    </source>
</reference>
<organism evidence="1 2">
    <name type="scientific">Natronomicrosphaera hydrolytica</name>
    <dbReference type="NCBI Taxonomy" id="3242702"/>
    <lineage>
        <taxon>Bacteria</taxon>
        <taxon>Pseudomonadati</taxon>
        <taxon>Planctomycetota</taxon>
        <taxon>Phycisphaerae</taxon>
        <taxon>Phycisphaerales</taxon>
        <taxon>Phycisphaeraceae</taxon>
        <taxon>Natronomicrosphaera</taxon>
    </lineage>
</organism>
<evidence type="ECO:0000313" key="1">
    <source>
        <dbReference type="EMBL" id="MFA9479776.1"/>
    </source>
</evidence>
<sequence length="146" mass="16319">MSSRLSLVLLVALLLVGCVATEVKDTTRLANVRTTIERSEVEGLEYLESRVNEYNGSYSAQAVQAIIANRYADAGHVDVVILLTMERQPTTLRTRAMTATERRRQSGSFDAEWDDRPGFVTETVPGDWLVEERVYRAGERVGVVVE</sequence>
<evidence type="ECO:0000313" key="2">
    <source>
        <dbReference type="Proteomes" id="UP001575105"/>
    </source>
</evidence>
<gene>
    <name evidence="1" type="ORF">ACERK3_15930</name>
</gene>